<dbReference type="Pfam" id="PF12273">
    <property type="entry name" value="RCR"/>
    <property type="match status" value="1"/>
</dbReference>
<feature type="transmembrane region" description="Helical" evidence="2">
    <location>
        <begin position="33"/>
        <end position="52"/>
    </location>
</feature>
<evidence type="ECO:0000313" key="3">
    <source>
        <dbReference type="EMBL" id="EPQ62044.1"/>
    </source>
</evidence>
<keyword evidence="2" id="KW-0472">Membrane</keyword>
<dbReference type="EMBL" id="UIGY01000225">
    <property type="protein sequence ID" value="SUZ13215.1"/>
    <property type="molecule type" value="Genomic_DNA"/>
</dbReference>
<organism evidence="4">
    <name type="scientific">Blumeria graminis f. sp. tritici 96224</name>
    <dbReference type="NCBI Taxonomy" id="1268274"/>
    <lineage>
        <taxon>Eukaryota</taxon>
        <taxon>Fungi</taxon>
        <taxon>Dikarya</taxon>
        <taxon>Ascomycota</taxon>
        <taxon>Pezizomycotina</taxon>
        <taxon>Leotiomycetes</taxon>
        <taxon>Erysiphales</taxon>
        <taxon>Erysiphaceae</taxon>
        <taxon>Blumeria</taxon>
    </lineage>
</organism>
<feature type="compositionally biased region" description="Pro residues" evidence="1">
    <location>
        <begin position="150"/>
        <end position="160"/>
    </location>
</feature>
<feature type="compositionally biased region" description="Polar residues" evidence="1">
    <location>
        <begin position="105"/>
        <end position="136"/>
    </location>
</feature>
<dbReference type="AlphaFoldDB" id="A0A061HHY4"/>
<reference evidence="3" key="2">
    <citation type="submission" date="2013-01" db="EMBL/GenBank/DDBJ databases">
        <title>The wheat powdery mildew genome reveals unique evolution of an obligate biotroph.</title>
        <authorList>
            <person name="Oberhaensli S."/>
            <person name="Wicker T."/>
            <person name="Keller B."/>
        </authorList>
    </citation>
    <scope>NUCLEOTIDE SEQUENCE</scope>
    <source>
        <strain evidence="3">96224</strain>
    </source>
</reference>
<evidence type="ECO:0000256" key="1">
    <source>
        <dbReference type="SAM" id="MobiDB-lite"/>
    </source>
</evidence>
<proteinExistence type="predicted"/>
<feature type="region of interest" description="Disordered" evidence="1">
    <location>
        <begin position="74"/>
        <end position="160"/>
    </location>
</feature>
<dbReference type="PANTHER" id="PTHR28187:SF1">
    <property type="entry name" value="PROTEIN RCR1-RELATED"/>
    <property type="match status" value="1"/>
</dbReference>
<dbReference type="OrthoDB" id="3556830at2759"/>
<dbReference type="PANTHER" id="PTHR28187">
    <property type="entry name" value="PROTEIN RCR1-RELATED"/>
    <property type="match status" value="1"/>
</dbReference>
<sequence length="160" mass="18411">MEPIEPRRQLLKRYYCDFDGYCYRTSWDVWGRWVASAIIVITIVLLAFLFSAQRNRRRRNHGLAPMYGTGWIPGSKFQQQNSQNQYPQYGQHMENNVPAPPYAPTGTSYAGQQQNCDTYNHTGQYSNGIELQQPPTSYQPPRVETVYEPPHGPPPGKGDR</sequence>
<reference evidence="4" key="3">
    <citation type="submission" date="2018-07" db="EMBL/GenBank/DDBJ databases">
        <authorList>
            <person name="Quirk P.G."/>
            <person name="Krulwich T.A."/>
        </authorList>
    </citation>
    <scope>NUCLEOTIDE SEQUENCE</scope>
    <source>
        <strain evidence="4">96224</strain>
    </source>
</reference>
<evidence type="ECO:0000256" key="2">
    <source>
        <dbReference type="SAM" id="Phobius"/>
    </source>
</evidence>
<gene>
    <name evidence="3" type="ORF">BGT96224_A20513</name>
    <name evidence="4" type="ORF">BGT96224V2_LOCUS6381</name>
</gene>
<keyword evidence="2" id="KW-1133">Transmembrane helix</keyword>
<dbReference type="GO" id="GO:0016192">
    <property type="term" value="P:vesicle-mediated transport"/>
    <property type="evidence" value="ECO:0007669"/>
    <property type="project" value="TreeGrafter"/>
</dbReference>
<protein>
    <submittedName>
        <fullName evidence="4">BgtA-20513</fullName>
    </submittedName>
</protein>
<dbReference type="InterPro" id="IPR020999">
    <property type="entry name" value="Chitin_synth_reg_RCR"/>
</dbReference>
<reference evidence="5" key="1">
    <citation type="journal article" date="2013" name="Nat. Genet.">
        <title>The wheat powdery mildew genome shows the unique evolution of an obligate biotroph.</title>
        <authorList>
            <person name="Wicker T."/>
            <person name="Oberhaensli S."/>
            <person name="Parlange F."/>
            <person name="Buchmann J.P."/>
            <person name="Shatalina M."/>
            <person name="Roffler S."/>
            <person name="Ben-David R."/>
            <person name="Dolezel J."/>
            <person name="Simkova H."/>
            <person name="Schulze-Lefert P."/>
            <person name="Spanu P.D."/>
            <person name="Bruggmann R."/>
            <person name="Amselem J."/>
            <person name="Quesneville H."/>
            <person name="Ver Loren van Themaat E."/>
            <person name="Paape T."/>
            <person name="Shimizu K.K."/>
            <person name="Keller B."/>
        </authorList>
    </citation>
    <scope>NUCLEOTIDE SEQUENCE [LARGE SCALE GENOMIC DNA]</scope>
    <source>
        <strain evidence="5">96224</strain>
    </source>
</reference>
<keyword evidence="2" id="KW-0812">Transmembrane</keyword>
<dbReference type="EMBL" id="KE375198">
    <property type="protein sequence ID" value="EPQ62044.1"/>
    <property type="molecule type" value="Genomic_DNA"/>
</dbReference>
<accession>A0A061HHY4</accession>
<feature type="compositionally biased region" description="Low complexity" evidence="1">
    <location>
        <begin position="78"/>
        <end position="91"/>
    </location>
</feature>
<evidence type="ECO:0000313" key="5">
    <source>
        <dbReference type="Proteomes" id="UP000053110"/>
    </source>
</evidence>
<name>A0A061HHY4_BLUGR</name>
<dbReference type="Proteomes" id="UP000053110">
    <property type="component" value="Unassembled WGS sequence"/>
</dbReference>
<feature type="non-terminal residue" evidence="4">
    <location>
        <position position="160"/>
    </location>
</feature>
<dbReference type="HOGENOM" id="CLU_131051_0_0_1"/>
<evidence type="ECO:0000313" key="4">
    <source>
        <dbReference type="EMBL" id="SUZ13215.1"/>
    </source>
</evidence>